<evidence type="ECO:0000259" key="6">
    <source>
        <dbReference type="PROSITE" id="PS50072"/>
    </source>
</evidence>
<name>A0A6J7UHG4_9ZZZZ</name>
<evidence type="ECO:0000256" key="3">
    <source>
        <dbReference type="ARBA" id="ARBA00023235"/>
    </source>
</evidence>
<feature type="region of interest" description="Disordered" evidence="4">
    <location>
        <begin position="71"/>
        <end position="95"/>
    </location>
</feature>
<proteinExistence type="predicted"/>
<feature type="domain" description="PPIase cyclophilin-type" evidence="6">
    <location>
        <begin position="141"/>
        <end position="285"/>
    </location>
</feature>
<dbReference type="GO" id="GO:0003755">
    <property type="term" value="F:peptidyl-prolyl cis-trans isomerase activity"/>
    <property type="evidence" value="ECO:0007669"/>
    <property type="project" value="UniProtKB-KW"/>
</dbReference>
<evidence type="ECO:0000256" key="4">
    <source>
        <dbReference type="SAM" id="MobiDB-lite"/>
    </source>
</evidence>
<dbReference type="InterPro" id="IPR044666">
    <property type="entry name" value="Cyclophilin_A-like"/>
</dbReference>
<keyword evidence="5" id="KW-0472">Membrane</keyword>
<dbReference type="EMBL" id="CAFBQU010000025">
    <property type="protein sequence ID" value="CAB5065894.1"/>
    <property type="molecule type" value="Genomic_DNA"/>
</dbReference>
<gene>
    <name evidence="7" type="ORF">UFOPK4347_01039</name>
</gene>
<evidence type="ECO:0000256" key="2">
    <source>
        <dbReference type="ARBA" id="ARBA00023110"/>
    </source>
</evidence>
<keyword evidence="3" id="KW-0413">Isomerase</keyword>
<dbReference type="SUPFAM" id="SSF50891">
    <property type="entry name" value="Cyclophilin-like"/>
    <property type="match status" value="1"/>
</dbReference>
<accession>A0A6J7UHG4</accession>
<dbReference type="EC" id="5.2.1.8" evidence="1"/>
<dbReference type="CDD" id="cd00317">
    <property type="entry name" value="cyclophilin"/>
    <property type="match status" value="1"/>
</dbReference>
<dbReference type="PANTHER" id="PTHR45625">
    <property type="entry name" value="PEPTIDYL-PROLYL CIS-TRANS ISOMERASE-RELATED"/>
    <property type="match status" value="1"/>
</dbReference>
<reference evidence="7" key="1">
    <citation type="submission" date="2020-05" db="EMBL/GenBank/DDBJ databases">
        <authorList>
            <person name="Chiriac C."/>
            <person name="Salcher M."/>
            <person name="Ghai R."/>
            <person name="Kavagutti S V."/>
        </authorList>
    </citation>
    <scope>NUCLEOTIDE SEQUENCE</scope>
</reference>
<dbReference type="Gene3D" id="2.40.100.10">
    <property type="entry name" value="Cyclophilin-like"/>
    <property type="match status" value="1"/>
</dbReference>
<protein>
    <recommendedName>
        <fullName evidence="1">peptidylprolyl isomerase</fullName>
        <ecNumber evidence="1">5.2.1.8</ecNumber>
    </recommendedName>
</protein>
<dbReference type="InterPro" id="IPR002130">
    <property type="entry name" value="Cyclophilin-type_PPIase_dom"/>
</dbReference>
<feature type="transmembrane region" description="Helical" evidence="5">
    <location>
        <begin position="33"/>
        <end position="50"/>
    </location>
</feature>
<evidence type="ECO:0000256" key="1">
    <source>
        <dbReference type="ARBA" id="ARBA00013194"/>
    </source>
</evidence>
<evidence type="ECO:0000256" key="5">
    <source>
        <dbReference type="SAM" id="Phobius"/>
    </source>
</evidence>
<dbReference type="InterPro" id="IPR029000">
    <property type="entry name" value="Cyclophilin-like_dom_sf"/>
</dbReference>
<dbReference type="PANTHER" id="PTHR45625:SF4">
    <property type="entry name" value="PEPTIDYLPROLYL ISOMERASE DOMAIN AND WD REPEAT-CONTAINING PROTEIN 1"/>
    <property type="match status" value="1"/>
</dbReference>
<dbReference type="PROSITE" id="PS50072">
    <property type="entry name" value="CSA_PPIASE_2"/>
    <property type="match status" value="1"/>
</dbReference>
<keyword evidence="2" id="KW-0697">Rotamase</keyword>
<keyword evidence="5" id="KW-1133">Transmembrane helix</keyword>
<dbReference type="AlphaFoldDB" id="A0A6J7UHG4"/>
<organism evidence="7">
    <name type="scientific">freshwater metagenome</name>
    <dbReference type="NCBI Taxonomy" id="449393"/>
    <lineage>
        <taxon>unclassified sequences</taxon>
        <taxon>metagenomes</taxon>
        <taxon>ecological metagenomes</taxon>
    </lineage>
</organism>
<keyword evidence="5" id="KW-0812">Transmembrane</keyword>
<dbReference type="Pfam" id="PF00160">
    <property type="entry name" value="Pro_isomerase"/>
    <property type="match status" value="1"/>
</dbReference>
<evidence type="ECO:0000313" key="7">
    <source>
        <dbReference type="EMBL" id="CAB5065894.1"/>
    </source>
</evidence>
<sequence length="288" mass="30205">MGTEKRERQKLNRQQRLTELAAQQRRSTTKKRSLQVVGLVALVLLVVLIFNKTGGDNTSSVASTDTVLDTTSDTAVDTPTDSTAPAATTPVVTAPGATLTGDTKCPVTDGSQARVTKFEKAPPMCIDAAKKYTATFDTTEGTIVVALDTAKTPQTVNNFVTLARYKYYDGTVIFRTDTSIDIIQGGGLTNTDAPGYTIADEGTGYKYVEGDLAMARTGEPNSAGGQWFFVAGPKASALDGQGTYVNFAKVTSGLDVVKNILALSSGSGALGGVPSRNVIINSVTITES</sequence>